<comment type="caution">
    <text evidence="1">The sequence shown here is derived from an EMBL/GenBank/DDBJ whole genome shotgun (WGS) entry which is preliminary data.</text>
</comment>
<name>A0ABV0RH07_9TELE</name>
<feature type="non-terminal residue" evidence="1">
    <location>
        <position position="1"/>
    </location>
</feature>
<dbReference type="EMBL" id="JAHRIN010044526">
    <property type="protein sequence ID" value="MEQ2207406.1"/>
    <property type="molecule type" value="Genomic_DNA"/>
</dbReference>
<evidence type="ECO:0000313" key="1">
    <source>
        <dbReference type="EMBL" id="MEQ2207406.1"/>
    </source>
</evidence>
<protein>
    <submittedName>
        <fullName evidence="1">Uncharacterized protein</fullName>
    </submittedName>
</protein>
<accession>A0ABV0RH07</accession>
<keyword evidence="2" id="KW-1185">Reference proteome</keyword>
<proteinExistence type="predicted"/>
<dbReference type="Proteomes" id="UP001434883">
    <property type="component" value="Unassembled WGS sequence"/>
</dbReference>
<gene>
    <name evidence="1" type="ORF">XENOCAPTIV_011852</name>
</gene>
<organism evidence="1 2">
    <name type="scientific">Xenoophorus captivus</name>
    <dbReference type="NCBI Taxonomy" id="1517983"/>
    <lineage>
        <taxon>Eukaryota</taxon>
        <taxon>Metazoa</taxon>
        <taxon>Chordata</taxon>
        <taxon>Craniata</taxon>
        <taxon>Vertebrata</taxon>
        <taxon>Euteleostomi</taxon>
        <taxon>Actinopterygii</taxon>
        <taxon>Neopterygii</taxon>
        <taxon>Teleostei</taxon>
        <taxon>Neoteleostei</taxon>
        <taxon>Acanthomorphata</taxon>
        <taxon>Ovalentaria</taxon>
        <taxon>Atherinomorphae</taxon>
        <taxon>Cyprinodontiformes</taxon>
        <taxon>Goodeidae</taxon>
        <taxon>Xenoophorus</taxon>
    </lineage>
</organism>
<evidence type="ECO:0000313" key="2">
    <source>
        <dbReference type="Proteomes" id="UP001434883"/>
    </source>
</evidence>
<reference evidence="1 2" key="1">
    <citation type="submission" date="2021-06" db="EMBL/GenBank/DDBJ databases">
        <authorList>
            <person name="Palmer J.M."/>
        </authorList>
    </citation>
    <scope>NUCLEOTIDE SEQUENCE [LARGE SCALE GENOMIC DNA]</scope>
    <source>
        <strain evidence="1 2">XC_2019</strain>
        <tissue evidence="1">Muscle</tissue>
    </source>
</reference>
<sequence length="61" mass="6615">HMDSRQIKTLIQSLVSNQISSVALVAKCAEEVGDMEAADQLTAALCWDDISSTCSTKQRLC</sequence>